<evidence type="ECO:0000259" key="1">
    <source>
        <dbReference type="Pfam" id="PF00350"/>
    </source>
</evidence>
<sequence>MRQQKIKDILQTSRKSLAEIFDKTNRLRKKFPELFSDEEVIKSFNSLENEYIESRKRLDKPVLSIATLGTTSSGKSTIVNALIGRRIRVSSSNLV</sequence>
<gene>
    <name evidence="2" type="ORF">SR1949_11070</name>
</gene>
<dbReference type="RefSeq" id="WP_201277577.1">
    <property type="nucleotide sequence ID" value="NZ_BJCE01000024.1"/>
</dbReference>
<dbReference type="EMBL" id="BJCE01000024">
    <property type="protein sequence ID" value="GCL36007.1"/>
    <property type="molecule type" value="Genomic_DNA"/>
</dbReference>
<feature type="domain" description="Dynamin N-terminal" evidence="1">
    <location>
        <begin position="65"/>
        <end position="94"/>
    </location>
</feature>
<dbReference type="Gene3D" id="3.40.50.300">
    <property type="entry name" value="P-loop containing nucleotide triphosphate hydrolases"/>
    <property type="match status" value="1"/>
</dbReference>
<accession>A0A479ZU31</accession>
<evidence type="ECO:0000313" key="3">
    <source>
        <dbReference type="Proteomes" id="UP000300142"/>
    </source>
</evidence>
<dbReference type="Pfam" id="PF00350">
    <property type="entry name" value="Dynamin_N"/>
    <property type="match status" value="1"/>
</dbReference>
<name>A0A479ZU31_9CYAN</name>
<organism evidence="2 3">
    <name type="scientific">Sphaerospermopsis reniformis</name>
    <dbReference type="NCBI Taxonomy" id="531300"/>
    <lineage>
        <taxon>Bacteria</taxon>
        <taxon>Bacillati</taxon>
        <taxon>Cyanobacteriota</taxon>
        <taxon>Cyanophyceae</taxon>
        <taxon>Nostocales</taxon>
        <taxon>Aphanizomenonaceae</taxon>
        <taxon>Sphaerospermopsis</taxon>
    </lineage>
</organism>
<protein>
    <recommendedName>
        <fullName evidence="1">Dynamin N-terminal domain-containing protein</fullName>
    </recommendedName>
</protein>
<comment type="caution">
    <text evidence="2">The sequence shown here is derived from an EMBL/GenBank/DDBJ whole genome shotgun (WGS) entry which is preliminary data.</text>
</comment>
<dbReference type="InterPro" id="IPR045063">
    <property type="entry name" value="Dynamin_N"/>
</dbReference>
<dbReference type="Proteomes" id="UP000300142">
    <property type="component" value="Unassembled WGS sequence"/>
</dbReference>
<keyword evidence="3" id="KW-1185">Reference proteome</keyword>
<dbReference type="AlphaFoldDB" id="A0A479ZU31"/>
<dbReference type="SUPFAM" id="SSF52540">
    <property type="entry name" value="P-loop containing nucleoside triphosphate hydrolases"/>
    <property type="match status" value="1"/>
</dbReference>
<proteinExistence type="predicted"/>
<reference evidence="3" key="1">
    <citation type="submission" date="2019-02" db="EMBL/GenBank/DDBJ databases">
        <title>Draft genome sequence of Sphaerospermopsis reniformis NIES-1949.</title>
        <authorList>
            <person name="Yamaguchi H."/>
            <person name="Suzuki S."/>
            <person name="Kawachi M."/>
        </authorList>
    </citation>
    <scope>NUCLEOTIDE SEQUENCE [LARGE SCALE GENOMIC DNA]</scope>
    <source>
        <strain evidence="3">NIES-1949</strain>
    </source>
</reference>
<evidence type="ECO:0000313" key="2">
    <source>
        <dbReference type="EMBL" id="GCL36007.1"/>
    </source>
</evidence>
<dbReference type="InterPro" id="IPR027417">
    <property type="entry name" value="P-loop_NTPase"/>
</dbReference>